<feature type="region of interest" description="Disordered" evidence="1">
    <location>
        <begin position="1"/>
        <end position="21"/>
    </location>
</feature>
<reference evidence="2" key="1">
    <citation type="submission" date="2023-10" db="EMBL/GenBank/DDBJ databases">
        <title>Genome assemblies of two species of porcelain crab, Petrolisthes cinctipes and Petrolisthes manimaculis (Anomura: Porcellanidae).</title>
        <authorList>
            <person name="Angst P."/>
        </authorList>
    </citation>
    <scope>NUCLEOTIDE SEQUENCE</scope>
    <source>
        <strain evidence="2">PB745_01</strain>
        <tissue evidence="2">Gill</tissue>
    </source>
</reference>
<accession>A0AAE1BID4</accession>
<evidence type="ECO:0000256" key="1">
    <source>
        <dbReference type="SAM" id="MobiDB-lite"/>
    </source>
</evidence>
<dbReference type="Proteomes" id="UP001286313">
    <property type="component" value="Unassembled WGS sequence"/>
</dbReference>
<dbReference type="AlphaFoldDB" id="A0AAE1BID4"/>
<dbReference type="EMBL" id="JAWQEG010007962">
    <property type="protein sequence ID" value="KAK3851296.1"/>
    <property type="molecule type" value="Genomic_DNA"/>
</dbReference>
<sequence length="87" mass="10259">MGRWKNGTVEDGTVEEWDGGRMGRWKDGTVEGWDGRRIRQDMLFGWIYRTPMAEEEHDVMTLTRGGSTVLHHQGQLMRMHEWRCVHS</sequence>
<keyword evidence="3" id="KW-1185">Reference proteome</keyword>
<gene>
    <name evidence="2" type="ORF">Pcinc_042043</name>
</gene>
<evidence type="ECO:0000313" key="3">
    <source>
        <dbReference type="Proteomes" id="UP001286313"/>
    </source>
</evidence>
<evidence type="ECO:0000313" key="2">
    <source>
        <dbReference type="EMBL" id="KAK3851296.1"/>
    </source>
</evidence>
<organism evidence="2 3">
    <name type="scientific">Petrolisthes cinctipes</name>
    <name type="common">Flat porcelain crab</name>
    <dbReference type="NCBI Taxonomy" id="88211"/>
    <lineage>
        <taxon>Eukaryota</taxon>
        <taxon>Metazoa</taxon>
        <taxon>Ecdysozoa</taxon>
        <taxon>Arthropoda</taxon>
        <taxon>Crustacea</taxon>
        <taxon>Multicrustacea</taxon>
        <taxon>Malacostraca</taxon>
        <taxon>Eumalacostraca</taxon>
        <taxon>Eucarida</taxon>
        <taxon>Decapoda</taxon>
        <taxon>Pleocyemata</taxon>
        <taxon>Anomura</taxon>
        <taxon>Galatheoidea</taxon>
        <taxon>Porcellanidae</taxon>
        <taxon>Petrolisthes</taxon>
    </lineage>
</organism>
<comment type="caution">
    <text evidence="2">The sequence shown here is derived from an EMBL/GenBank/DDBJ whole genome shotgun (WGS) entry which is preliminary data.</text>
</comment>
<name>A0AAE1BID4_PETCI</name>
<proteinExistence type="predicted"/>
<protein>
    <submittedName>
        <fullName evidence="2">Uncharacterized protein</fullName>
    </submittedName>
</protein>